<evidence type="ECO:0000259" key="6">
    <source>
        <dbReference type="PROSITE" id="PS50234"/>
    </source>
</evidence>
<dbReference type="SMART" id="SM00327">
    <property type="entry name" value="VWA"/>
    <property type="match status" value="1"/>
</dbReference>
<keyword evidence="2 5" id="KW-0812">Transmembrane</keyword>
<evidence type="ECO:0000256" key="5">
    <source>
        <dbReference type="SAM" id="Phobius"/>
    </source>
</evidence>
<dbReference type="RefSeq" id="WP_205723600.1">
    <property type="nucleotide sequence ID" value="NZ_CP070608.1"/>
</dbReference>
<feature type="transmembrane region" description="Helical" evidence="5">
    <location>
        <begin position="324"/>
        <end position="347"/>
    </location>
</feature>
<keyword evidence="4 5" id="KW-0472">Membrane</keyword>
<dbReference type="Proteomes" id="UP000662783">
    <property type="component" value="Chromosome"/>
</dbReference>
<sequence length="349" mass="39848">MVEQSTTLPWYSIQNFYPGILQGYSWENSLALYGILAIPLFFIIRWAYRYFFNQKLPVAFTRSQVISNPLTIVRLVPDFIMMLIVALLIVALARPQKTNEKVVQWTEGIDIMLVIDISQSMQIEDFTPNRLEAAKQVAKDFIDGRLQDRIGLVIFSGDAYSLSPLTTDYDLLKTYIDDINFDMIENRGTAIGSALAVATNRMTEMESKSKVCILLSDGDNTAGNIDPITAAKLASAYDIKTYTIAIGKEGKVPFGKDFFGRPRMVENTMDETTLREIAKIGSGQFFRASDNQALENVFKQIDQYEKAEIQETRFKDTTDFYRNYIMWALVLFLFWVFLKSTFISNILQD</sequence>
<dbReference type="PANTHER" id="PTHR22550:SF5">
    <property type="entry name" value="LEUCINE ZIPPER PROTEIN 4"/>
    <property type="match status" value="1"/>
</dbReference>
<keyword evidence="1" id="KW-1003">Cell membrane</keyword>
<dbReference type="PROSITE" id="PS50234">
    <property type="entry name" value="VWFA"/>
    <property type="match status" value="1"/>
</dbReference>
<keyword evidence="8" id="KW-1185">Reference proteome</keyword>
<dbReference type="Pfam" id="PF00092">
    <property type="entry name" value="VWA"/>
    <property type="match status" value="1"/>
</dbReference>
<evidence type="ECO:0000256" key="3">
    <source>
        <dbReference type="ARBA" id="ARBA00022989"/>
    </source>
</evidence>
<protein>
    <submittedName>
        <fullName evidence="7">VWA domain-containing protein</fullName>
    </submittedName>
</protein>
<dbReference type="SUPFAM" id="SSF53300">
    <property type="entry name" value="vWA-like"/>
    <property type="match status" value="1"/>
</dbReference>
<evidence type="ECO:0000256" key="1">
    <source>
        <dbReference type="ARBA" id="ARBA00022475"/>
    </source>
</evidence>
<feature type="transmembrane region" description="Helical" evidence="5">
    <location>
        <begin position="72"/>
        <end position="93"/>
    </location>
</feature>
<dbReference type="InterPro" id="IPR002035">
    <property type="entry name" value="VWF_A"/>
</dbReference>
<evidence type="ECO:0000256" key="2">
    <source>
        <dbReference type="ARBA" id="ARBA00022692"/>
    </source>
</evidence>
<name>A0A974WIC1_9BACT</name>
<dbReference type="AlphaFoldDB" id="A0A974WIC1"/>
<dbReference type="EMBL" id="CP070608">
    <property type="protein sequence ID" value="QSE99089.1"/>
    <property type="molecule type" value="Genomic_DNA"/>
</dbReference>
<proteinExistence type="predicted"/>
<dbReference type="KEGG" id="fuv:JR347_08380"/>
<feature type="domain" description="VWFA" evidence="6">
    <location>
        <begin position="110"/>
        <end position="301"/>
    </location>
</feature>
<gene>
    <name evidence="7" type="ORF">JR347_08380</name>
</gene>
<reference evidence="7" key="1">
    <citation type="submission" date="2021-02" db="EMBL/GenBank/DDBJ databases">
        <title>Fulvivirga sp. S481 isolated from sea water.</title>
        <authorList>
            <person name="Bae S.S."/>
            <person name="Baek K."/>
        </authorList>
    </citation>
    <scope>NUCLEOTIDE SEQUENCE</scope>
    <source>
        <strain evidence="7">S481</strain>
    </source>
</reference>
<keyword evidence="3 5" id="KW-1133">Transmembrane helix</keyword>
<dbReference type="InterPro" id="IPR033881">
    <property type="entry name" value="vWA_BatA_type"/>
</dbReference>
<dbReference type="Gene3D" id="3.40.50.410">
    <property type="entry name" value="von Willebrand factor, type A domain"/>
    <property type="match status" value="1"/>
</dbReference>
<evidence type="ECO:0000313" key="7">
    <source>
        <dbReference type="EMBL" id="QSE99089.1"/>
    </source>
</evidence>
<dbReference type="CDD" id="cd01467">
    <property type="entry name" value="vWA_BatA_type"/>
    <property type="match status" value="1"/>
</dbReference>
<evidence type="ECO:0000256" key="4">
    <source>
        <dbReference type="ARBA" id="ARBA00023136"/>
    </source>
</evidence>
<evidence type="ECO:0000313" key="8">
    <source>
        <dbReference type="Proteomes" id="UP000662783"/>
    </source>
</evidence>
<organism evidence="7 8">
    <name type="scientific">Fulvivirga lutea</name>
    <dbReference type="NCBI Taxonomy" id="2810512"/>
    <lineage>
        <taxon>Bacteria</taxon>
        <taxon>Pseudomonadati</taxon>
        <taxon>Bacteroidota</taxon>
        <taxon>Cytophagia</taxon>
        <taxon>Cytophagales</taxon>
        <taxon>Fulvivirgaceae</taxon>
        <taxon>Fulvivirga</taxon>
    </lineage>
</organism>
<feature type="transmembrane region" description="Helical" evidence="5">
    <location>
        <begin position="30"/>
        <end position="51"/>
    </location>
</feature>
<dbReference type="PANTHER" id="PTHR22550">
    <property type="entry name" value="SPORE GERMINATION PROTEIN"/>
    <property type="match status" value="1"/>
</dbReference>
<dbReference type="InterPro" id="IPR050768">
    <property type="entry name" value="UPF0353/GerABKA_families"/>
</dbReference>
<accession>A0A974WIC1</accession>
<dbReference type="InterPro" id="IPR036465">
    <property type="entry name" value="vWFA_dom_sf"/>
</dbReference>